<evidence type="ECO:0000313" key="2">
    <source>
        <dbReference type="Proteomes" id="UP000299102"/>
    </source>
</evidence>
<organism evidence="1 2">
    <name type="scientific">Eumeta variegata</name>
    <name type="common">Bagworm moth</name>
    <name type="synonym">Eumeta japonica</name>
    <dbReference type="NCBI Taxonomy" id="151549"/>
    <lineage>
        <taxon>Eukaryota</taxon>
        <taxon>Metazoa</taxon>
        <taxon>Ecdysozoa</taxon>
        <taxon>Arthropoda</taxon>
        <taxon>Hexapoda</taxon>
        <taxon>Insecta</taxon>
        <taxon>Pterygota</taxon>
        <taxon>Neoptera</taxon>
        <taxon>Endopterygota</taxon>
        <taxon>Lepidoptera</taxon>
        <taxon>Glossata</taxon>
        <taxon>Ditrysia</taxon>
        <taxon>Tineoidea</taxon>
        <taxon>Psychidae</taxon>
        <taxon>Oiketicinae</taxon>
        <taxon>Eumeta</taxon>
    </lineage>
</organism>
<dbReference type="EMBL" id="BGZK01000796">
    <property type="protein sequence ID" value="GBP60823.1"/>
    <property type="molecule type" value="Genomic_DNA"/>
</dbReference>
<comment type="caution">
    <text evidence="1">The sequence shown here is derived from an EMBL/GenBank/DDBJ whole genome shotgun (WGS) entry which is preliminary data.</text>
</comment>
<reference evidence="1 2" key="1">
    <citation type="journal article" date="2019" name="Commun. Biol.">
        <title>The bagworm genome reveals a unique fibroin gene that provides high tensile strength.</title>
        <authorList>
            <person name="Kono N."/>
            <person name="Nakamura H."/>
            <person name="Ohtoshi R."/>
            <person name="Tomita M."/>
            <person name="Numata K."/>
            <person name="Arakawa K."/>
        </authorList>
    </citation>
    <scope>NUCLEOTIDE SEQUENCE [LARGE SCALE GENOMIC DNA]</scope>
</reference>
<dbReference type="Proteomes" id="UP000299102">
    <property type="component" value="Unassembled WGS sequence"/>
</dbReference>
<protein>
    <submittedName>
        <fullName evidence="1">Uncharacterized protein</fullName>
    </submittedName>
</protein>
<sequence>MEGKNSIFFQEKQINNCTAVEDRCASALDRYHDRRTTPVGPAPANGFPLAMHSFALRANSESRIGRSEAAYPRDAVGAPSQADCRRDVCLGVQYFCNWRRSKWYSRVITATFGRSIAVIAAACAPRGNEAARPRRTRHQALSSDIFDRVVLARLPTFAEATRRRGRGSSVRVHVPAGGRRSAVGGLSICVALLTDVTIHAIV</sequence>
<evidence type="ECO:0000313" key="1">
    <source>
        <dbReference type="EMBL" id="GBP60823.1"/>
    </source>
</evidence>
<dbReference type="AlphaFoldDB" id="A0A4C1XC95"/>
<name>A0A4C1XC95_EUMVA</name>
<keyword evidence="2" id="KW-1185">Reference proteome</keyword>
<gene>
    <name evidence="1" type="ORF">EVAR_85084_1</name>
</gene>
<accession>A0A4C1XC95</accession>
<proteinExistence type="predicted"/>